<dbReference type="Pfam" id="PF00735">
    <property type="entry name" value="Septin"/>
    <property type="match status" value="1"/>
</dbReference>
<evidence type="ECO:0000259" key="1">
    <source>
        <dbReference type="Pfam" id="PF00735"/>
    </source>
</evidence>
<dbReference type="PANTHER" id="PTHR18884">
    <property type="entry name" value="SEPTIN"/>
    <property type="match status" value="1"/>
</dbReference>
<feature type="domain" description="Septin-type G" evidence="1">
    <location>
        <begin position="38"/>
        <end position="141"/>
    </location>
</feature>
<protein>
    <recommendedName>
        <fullName evidence="1">Septin-type G domain-containing protein</fullName>
    </recommendedName>
</protein>
<dbReference type="Gene3D" id="3.40.50.300">
    <property type="entry name" value="P-loop containing nucleotide triphosphate hydrolases"/>
    <property type="match status" value="1"/>
</dbReference>
<sequence length="214" mass="24434">MIVGSVGSGKTTFVRTFCETLKHDVIQGSFRESKPMKCKVKRNAKALDTHIHSCLYFIDIKNMQAMSEADKYTFKMLSTRVNIIPVIGKSDTLTVFQREQIKSVFRSDILQTPIYGHINVQDDFTSTPTAAAIKQQSQQMNKMLEILQECVEKDKDEDASGLIDYLHNMPFALIGFEENPKIGRPLNIALNRHIKSKNELGRRYPRDAIEHIEN</sequence>
<dbReference type="Proteomes" id="UP000650833">
    <property type="component" value="Unassembled WGS sequence"/>
</dbReference>
<accession>A0A8H7R3Z9</accession>
<dbReference type="InterPro" id="IPR030379">
    <property type="entry name" value="G_SEPTIN_dom"/>
</dbReference>
<dbReference type="AlphaFoldDB" id="A0A8H7R3Z9"/>
<name>A0A8H7R3Z9_9FUNG</name>
<dbReference type="GO" id="GO:0005525">
    <property type="term" value="F:GTP binding"/>
    <property type="evidence" value="ECO:0007669"/>
    <property type="project" value="InterPro"/>
</dbReference>
<organism evidence="2 3">
    <name type="scientific">Mucor plumbeus</name>
    <dbReference type="NCBI Taxonomy" id="97098"/>
    <lineage>
        <taxon>Eukaryota</taxon>
        <taxon>Fungi</taxon>
        <taxon>Fungi incertae sedis</taxon>
        <taxon>Mucoromycota</taxon>
        <taxon>Mucoromycotina</taxon>
        <taxon>Mucoromycetes</taxon>
        <taxon>Mucorales</taxon>
        <taxon>Mucorineae</taxon>
        <taxon>Mucoraceae</taxon>
        <taxon>Mucor</taxon>
    </lineage>
</organism>
<dbReference type="SUPFAM" id="SSF52540">
    <property type="entry name" value="P-loop containing nucleoside triphosphate hydrolases"/>
    <property type="match status" value="1"/>
</dbReference>
<keyword evidence="3" id="KW-1185">Reference proteome</keyword>
<evidence type="ECO:0000313" key="2">
    <source>
        <dbReference type="EMBL" id="KAG2203427.1"/>
    </source>
</evidence>
<comment type="caution">
    <text evidence="2">The sequence shown here is derived from an EMBL/GenBank/DDBJ whole genome shotgun (WGS) entry which is preliminary data.</text>
</comment>
<dbReference type="EMBL" id="JAEPRC010000228">
    <property type="protein sequence ID" value="KAG2203427.1"/>
    <property type="molecule type" value="Genomic_DNA"/>
</dbReference>
<dbReference type="OrthoDB" id="416553at2759"/>
<dbReference type="InterPro" id="IPR027417">
    <property type="entry name" value="P-loop_NTPase"/>
</dbReference>
<evidence type="ECO:0000313" key="3">
    <source>
        <dbReference type="Proteomes" id="UP000650833"/>
    </source>
</evidence>
<proteinExistence type="predicted"/>
<gene>
    <name evidence="2" type="ORF">INT46_006868</name>
</gene>
<reference evidence="2" key="1">
    <citation type="submission" date="2020-12" db="EMBL/GenBank/DDBJ databases">
        <title>Metabolic potential, ecology and presence of endohyphal bacteria is reflected in genomic diversity of Mucoromycotina.</title>
        <authorList>
            <person name="Muszewska A."/>
            <person name="Okrasinska A."/>
            <person name="Steczkiewicz K."/>
            <person name="Drgas O."/>
            <person name="Orlowska M."/>
            <person name="Perlinska-Lenart U."/>
            <person name="Aleksandrzak-Piekarczyk T."/>
            <person name="Szatraj K."/>
            <person name="Zielenkiewicz U."/>
            <person name="Pilsyk S."/>
            <person name="Malc E."/>
            <person name="Mieczkowski P."/>
            <person name="Kruszewska J.S."/>
            <person name="Biernat P."/>
            <person name="Pawlowska J."/>
        </authorList>
    </citation>
    <scope>NUCLEOTIDE SEQUENCE</scope>
    <source>
        <strain evidence="2">CBS 226.32</strain>
    </source>
</reference>